<gene>
    <name evidence="2" type="ORF">HV178_06225</name>
</gene>
<feature type="signal peptide" evidence="1">
    <location>
        <begin position="1"/>
        <end position="21"/>
    </location>
</feature>
<protein>
    <recommendedName>
        <fullName evidence="4">Lipoprotein</fullName>
    </recommendedName>
</protein>
<proteinExistence type="predicted"/>
<dbReference type="RefSeq" id="WP_181553681.1">
    <property type="nucleotide sequence ID" value="NZ_CP056573.1"/>
</dbReference>
<dbReference type="EMBL" id="CP056573">
    <property type="protein sequence ID" value="QLV29591.1"/>
    <property type="molecule type" value="Genomic_DNA"/>
</dbReference>
<accession>A0AAP9TUQ5</accession>
<organism evidence="2 3">
    <name type="scientific">Citrobacter freundii</name>
    <dbReference type="NCBI Taxonomy" id="546"/>
    <lineage>
        <taxon>Bacteria</taxon>
        <taxon>Pseudomonadati</taxon>
        <taxon>Pseudomonadota</taxon>
        <taxon>Gammaproteobacteria</taxon>
        <taxon>Enterobacterales</taxon>
        <taxon>Enterobacteriaceae</taxon>
        <taxon>Citrobacter</taxon>
        <taxon>Citrobacter freundii complex</taxon>
    </lineage>
</organism>
<name>A0AAP9TUQ5_CITFR</name>
<sequence length="126" mass="13649">MAKKIALLGFSALFVASVAFAETSSNWVEVTNADLGIFSIKKGTFRNVKGVSSALFMYQTKDKKVEYYKATIKDVDCENGYGEVKFFNMDGRFAFNGDYVADGNSVGAGIGDFMCAVRSASNSNKS</sequence>
<evidence type="ECO:0000256" key="1">
    <source>
        <dbReference type="SAM" id="SignalP"/>
    </source>
</evidence>
<evidence type="ECO:0000313" key="2">
    <source>
        <dbReference type="EMBL" id="QLV29591.1"/>
    </source>
</evidence>
<dbReference type="Proteomes" id="UP000512222">
    <property type="component" value="Chromosome"/>
</dbReference>
<dbReference type="AlphaFoldDB" id="A0AAP9TUQ5"/>
<feature type="chain" id="PRO_5043036844" description="Lipoprotein" evidence="1">
    <location>
        <begin position="22"/>
        <end position="126"/>
    </location>
</feature>
<evidence type="ECO:0000313" key="3">
    <source>
        <dbReference type="Proteomes" id="UP000512222"/>
    </source>
</evidence>
<reference evidence="3" key="1">
    <citation type="submission" date="2020-06" db="EMBL/GenBank/DDBJ databases">
        <title>REHAB project genomes.</title>
        <authorList>
            <person name="Shaw L.P."/>
        </authorList>
    </citation>
    <scope>NUCLEOTIDE SEQUENCE [LARGE SCALE GENOMIC DNA]</scope>
    <source>
        <strain evidence="3">RHBSTW-00370</strain>
    </source>
</reference>
<keyword evidence="1" id="KW-0732">Signal</keyword>
<evidence type="ECO:0008006" key="4">
    <source>
        <dbReference type="Google" id="ProtNLM"/>
    </source>
</evidence>